<dbReference type="AlphaFoldDB" id="A0A8X6TFA9"/>
<evidence type="ECO:0000313" key="2">
    <source>
        <dbReference type="Proteomes" id="UP000887013"/>
    </source>
</evidence>
<dbReference type="Proteomes" id="UP000887013">
    <property type="component" value="Unassembled WGS sequence"/>
</dbReference>
<sequence length="74" mass="8426">MLTQISLYQSLERKKMRGLTAGVVDGKPRGRVLRRPPVAVVRGVLDLLHQEGARHFFASLRCLLRNFQRLISAQ</sequence>
<comment type="caution">
    <text evidence="1">The sequence shown here is derived from an EMBL/GenBank/DDBJ whole genome shotgun (WGS) entry which is preliminary data.</text>
</comment>
<dbReference type="EMBL" id="BMAW01008854">
    <property type="protein sequence ID" value="GFT10685.1"/>
    <property type="molecule type" value="Genomic_DNA"/>
</dbReference>
<keyword evidence="2" id="KW-1185">Reference proteome</keyword>
<name>A0A8X6TFA9_NEPPI</name>
<accession>A0A8X6TFA9</accession>
<protein>
    <submittedName>
        <fullName evidence="1">Uncharacterized protein</fullName>
    </submittedName>
</protein>
<organism evidence="1 2">
    <name type="scientific">Nephila pilipes</name>
    <name type="common">Giant wood spider</name>
    <name type="synonym">Nephila maculata</name>
    <dbReference type="NCBI Taxonomy" id="299642"/>
    <lineage>
        <taxon>Eukaryota</taxon>
        <taxon>Metazoa</taxon>
        <taxon>Ecdysozoa</taxon>
        <taxon>Arthropoda</taxon>
        <taxon>Chelicerata</taxon>
        <taxon>Arachnida</taxon>
        <taxon>Araneae</taxon>
        <taxon>Araneomorphae</taxon>
        <taxon>Entelegynae</taxon>
        <taxon>Araneoidea</taxon>
        <taxon>Nephilidae</taxon>
        <taxon>Nephila</taxon>
    </lineage>
</organism>
<gene>
    <name evidence="1" type="ORF">NPIL_215851</name>
</gene>
<proteinExistence type="predicted"/>
<evidence type="ECO:0000313" key="1">
    <source>
        <dbReference type="EMBL" id="GFT10685.1"/>
    </source>
</evidence>
<reference evidence="1" key="1">
    <citation type="submission" date="2020-08" db="EMBL/GenBank/DDBJ databases">
        <title>Multicomponent nature underlies the extraordinary mechanical properties of spider dragline silk.</title>
        <authorList>
            <person name="Kono N."/>
            <person name="Nakamura H."/>
            <person name="Mori M."/>
            <person name="Yoshida Y."/>
            <person name="Ohtoshi R."/>
            <person name="Malay A.D."/>
            <person name="Moran D.A.P."/>
            <person name="Tomita M."/>
            <person name="Numata K."/>
            <person name="Arakawa K."/>
        </authorList>
    </citation>
    <scope>NUCLEOTIDE SEQUENCE</scope>
</reference>